<accession>A0AA38C9F1</accession>
<protein>
    <submittedName>
        <fullName evidence="1">Uncharacterized protein</fullName>
    </submittedName>
</protein>
<evidence type="ECO:0000313" key="1">
    <source>
        <dbReference type="EMBL" id="KAH9296355.1"/>
    </source>
</evidence>
<reference evidence="1 2" key="1">
    <citation type="journal article" date="2021" name="Nat. Plants">
        <title>The Taxus genome provides insights into paclitaxel biosynthesis.</title>
        <authorList>
            <person name="Xiong X."/>
            <person name="Gou J."/>
            <person name="Liao Q."/>
            <person name="Li Y."/>
            <person name="Zhou Q."/>
            <person name="Bi G."/>
            <person name="Li C."/>
            <person name="Du R."/>
            <person name="Wang X."/>
            <person name="Sun T."/>
            <person name="Guo L."/>
            <person name="Liang H."/>
            <person name="Lu P."/>
            <person name="Wu Y."/>
            <person name="Zhang Z."/>
            <person name="Ro D.K."/>
            <person name="Shang Y."/>
            <person name="Huang S."/>
            <person name="Yan J."/>
        </authorList>
    </citation>
    <scope>NUCLEOTIDE SEQUENCE [LARGE SCALE GENOMIC DNA]</scope>
    <source>
        <strain evidence="1">Ta-2019</strain>
    </source>
</reference>
<sequence length="52" mass="5679">CWEIHVELKGMGPEVEEGEAAADEGKWVETLSAGIEREAEKLFMGGRDTASE</sequence>
<dbReference type="Proteomes" id="UP000824469">
    <property type="component" value="Unassembled WGS sequence"/>
</dbReference>
<name>A0AA38C9F1_TAXCH</name>
<dbReference type="EMBL" id="JAHRHJ020000011">
    <property type="protein sequence ID" value="KAH9296355.1"/>
    <property type="molecule type" value="Genomic_DNA"/>
</dbReference>
<evidence type="ECO:0000313" key="2">
    <source>
        <dbReference type="Proteomes" id="UP000824469"/>
    </source>
</evidence>
<proteinExistence type="predicted"/>
<feature type="non-terminal residue" evidence="1">
    <location>
        <position position="52"/>
    </location>
</feature>
<gene>
    <name evidence="1" type="ORF">KI387_039943</name>
</gene>
<keyword evidence="2" id="KW-1185">Reference proteome</keyword>
<organism evidence="1 2">
    <name type="scientific">Taxus chinensis</name>
    <name type="common">Chinese yew</name>
    <name type="synonym">Taxus wallichiana var. chinensis</name>
    <dbReference type="NCBI Taxonomy" id="29808"/>
    <lineage>
        <taxon>Eukaryota</taxon>
        <taxon>Viridiplantae</taxon>
        <taxon>Streptophyta</taxon>
        <taxon>Embryophyta</taxon>
        <taxon>Tracheophyta</taxon>
        <taxon>Spermatophyta</taxon>
        <taxon>Pinopsida</taxon>
        <taxon>Pinidae</taxon>
        <taxon>Conifers II</taxon>
        <taxon>Cupressales</taxon>
        <taxon>Taxaceae</taxon>
        <taxon>Taxus</taxon>
    </lineage>
</organism>
<dbReference type="AlphaFoldDB" id="A0AA38C9F1"/>
<feature type="non-terminal residue" evidence="1">
    <location>
        <position position="1"/>
    </location>
</feature>
<comment type="caution">
    <text evidence="1">The sequence shown here is derived from an EMBL/GenBank/DDBJ whole genome shotgun (WGS) entry which is preliminary data.</text>
</comment>